<keyword evidence="3" id="KW-1185">Reference proteome</keyword>
<feature type="compositionally biased region" description="Pro residues" evidence="1">
    <location>
        <begin position="112"/>
        <end position="122"/>
    </location>
</feature>
<name>A0A221VYX4_9PSEU</name>
<sequence length="122" mass="12286">MLLCHDVVAGRRRPPSVPVASARVWPVRLRAAAEAERVVHVCPMFSAEAALLRARCGLVLPVADVDVLAAAGTALVCGACLGAAPSVEPTPAPGVLVSELPPGAACSAPGGRPDPPPTRDTA</sequence>
<dbReference type="AlphaFoldDB" id="A0A221VYX4"/>
<proteinExistence type="predicted"/>
<protein>
    <submittedName>
        <fullName evidence="2">Uncharacterized protein</fullName>
    </submittedName>
</protein>
<organism evidence="2 3">
    <name type="scientific">Actinoalloteichus hoggarensis</name>
    <dbReference type="NCBI Taxonomy" id="1470176"/>
    <lineage>
        <taxon>Bacteria</taxon>
        <taxon>Bacillati</taxon>
        <taxon>Actinomycetota</taxon>
        <taxon>Actinomycetes</taxon>
        <taxon>Pseudonocardiales</taxon>
        <taxon>Pseudonocardiaceae</taxon>
        <taxon>Actinoalloteichus</taxon>
    </lineage>
</organism>
<dbReference type="RefSeq" id="WP_093940336.1">
    <property type="nucleotide sequence ID" value="NZ_CP022521.1"/>
</dbReference>
<evidence type="ECO:0000313" key="2">
    <source>
        <dbReference type="EMBL" id="ASO18694.1"/>
    </source>
</evidence>
<dbReference type="KEGG" id="ahg:AHOG_05205"/>
<feature type="region of interest" description="Disordered" evidence="1">
    <location>
        <begin position="101"/>
        <end position="122"/>
    </location>
</feature>
<gene>
    <name evidence="2" type="ORF">AHOG_05205</name>
</gene>
<evidence type="ECO:0000256" key="1">
    <source>
        <dbReference type="SAM" id="MobiDB-lite"/>
    </source>
</evidence>
<reference evidence="2 3" key="1">
    <citation type="submission" date="2017-07" db="EMBL/GenBank/DDBJ databases">
        <title>Complete genome sequence of Actinoalloteichus hoggarensis DSM 45943, type strain of Actinoalloteichus hoggarensis.</title>
        <authorList>
            <person name="Ruckert C."/>
            <person name="Nouioui I."/>
            <person name="Willmese J."/>
            <person name="van Wezel G."/>
            <person name="Klenk H.-P."/>
            <person name="Kalinowski J."/>
            <person name="Zotchev S.B."/>
        </authorList>
    </citation>
    <scope>NUCLEOTIDE SEQUENCE [LARGE SCALE GENOMIC DNA]</scope>
    <source>
        <strain evidence="2 3">DSM 45943</strain>
    </source>
</reference>
<dbReference type="Proteomes" id="UP000204221">
    <property type="component" value="Chromosome"/>
</dbReference>
<dbReference type="EMBL" id="CP022521">
    <property type="protein sequence ID" value="ASO18694.1"/>
    <property type="molecule type" value="Genomic_DNA"/>
</dbReference>
<accession>A0A221VYX4</accession>
<evidence type="ECO:0000313" key="3">
    <source>
        <dbReference type="Proteomes" id="UP000204221"/>
    </source>
</evidence>